<comment type="subcellular location">
    <subcellularLocation>
        <location evidence="1">Golgi apparatus membrane</location>
        <topology evidence="1">Peripheral membrane protein</topology>
    </subcellularLocation>
</comment>
<sequence>MRERRISHHESKAVTSTKMSNLTEWLRSLEGMSIEEMKRNVATRLAESERNTATLRDELTNVSKECEDQEQTLENLSDMDTAVQRVLTSLDEHIKTLKLNENSLAVNQSILQYEAAKTRATALRKCISGRKQYEKAWEMMKEVPKEDHATVLTTLQELQSSIDVIKNCVPKASVNKKELDNQKDTFLAWQSTAFFLALQQGDTGKVAEIYNTYASLDRKKEFIAIFSKGIFNRFSHAQVDRSSVHQFFEGISREIETQLNMFFSDSSVLAQKEFLDANECLQLVTSAIRLALTEYDLTAASQELLKSAPDSIKFLDDLNKSLSTMYDSIPQNYTEYVRDTASDLYDFLRQQFLSRLEVPLSETIIEQLQTRVSGMDLVSFMDLIKNSDLKFWVTGSHRTKISSFISTVNEVVLILHDILVSLSNVYPADGLNNIIQKPIDKVFDEFLDKIKNWTYSKDSQGKTRSIDEIIKVCEASGHFIAGITRLKTIASGIHESLSVPTRGANKWNARVCDTTLQLVSAQMCSEVQRGVNELVLATTTGNAPDLPSFSLTPSEYMTGVAQEVLQHFHKFEMFLADENTAHAFTVWSKGGEGEEDLLMRIMRDMCNISIRSFVQAIGETSTLTPTTIKQLRVDAEYFREVLLDLRLPSPLLDEYIAKLTT</sequence>
<dbReference type="GO" id="GO:0006890">
    <property type="term" value="P:retrograde vesicle-mediated transport, Golgi to endoplasmic reticulum"/>
    <property type="evidence" value="ECO:0007669"/>
    <property type="project" value="TreeGrafter"/>
</dbReference>
<evidence type="ECO:0000313" key="10">
    <source>
        <dbReference type="Proteomes" id="UP000887575"/>
    </source>
</evidence>
<keyword evidence="7" id="KW-0472">Membrane</keyword>
<dbReference type="GO" id="GO:0007030">
    <property type="term" value="P:Golgi organization"/>
    <property type="evidence" value="ECO:0007669"/>
    <property type="project" value="TreeGrafter"/>
</dbReference>
<keyword evidence="9" id="KW-0175">Coiled coil</keyword>
<dbReference type="GO" id="GO:0006886">
    <property type="term" value="P:intracellular protein transport"/>
    <property type="evidence" value="ECO:0007669"/>
    <property type="project" value="InterPro"/>
</dbReference>
<evidence type="ECO:0000256" key="7">
    <source>
        <dbReference type="ARBA" id="ARBA00023136"/>
    </source>
</evidence>
<evidence type="ECO:0000313" key="11">
    <source>
        <dbReference type="WBParaSite" id="MBELARI_LOCUS15698"/>
    </source>
</evidence>
<evidence type="ECO:0000256" key="8">
    <source>
        <dbReference type="ARBA" id="ARBA00031345"/>
    </source>
</evidence>
<evidence type="ECO:0000256" key="2">
    <source>
        <dbReference type="ARBA" id="ARBA00005831"/>
    </source>
</evidence>
<evidence type="ECO:0000256" key="3">
    <source>
        <dbReference type="ARBA" id="ARBA00020984"/>
    </source>
</evidence>
<evidence type="ECO:0000256" key="9">
    <source>
        <dbReference type="SAM" id="Coils"/>
    </source>
</evidence>
<name>A0AAF3ENR2_9BILA</name>
<dbReference type="PANTHER" id="PTHR21443">
    <property type="entry name" value="CONSERVED OLIGOMERIC GOLGI COMPLEX COMPONENT 7"/>
    <property type="match status" value="1"/>
</dbReference>
<dbReference type="GO" id="GO:0000139">
    <property type="term" value="C:Golgi membrane"/>
    <property type="evidence" value="ECO:0007669"/>
    <property type="project" value="UniProtKB-SubCell"/>
</dbReference>
<reference evidence="11" key="1">
    <citation type="submission" date="2024-02" db="UniProtKB">
        <authorList>
            <consortium name="WormBaseParasite"/>
        </authorList>
    </citation>
    <scope>IDENTIFICATION</scope>
</reference>
<evidence type="ECO:0000256" key="4">
    <source>
        <dbReference type="ARBA" id="ARBA00022448"/>
    </source>
</evidence>
<evidence type="ECO:0000256" key="5">
    <source>
        <dbReference type="ARBA" id="ARBA00022927"/>
    </source>
</evidence>
<protein>
    <recommendedName>
        <fullName evidence="3">Conserved oligomeric Golgi complex subunit 7</fullName>
    </recommendedName>
    <alternativeName>
        <fullName evidence="8">Component of oligomeric Golgi complex 7</fullName>
    </alternativeName>
</protein>
<dbReference type="InterPro" id="IPR019335">
    <property type="entry name" value="COG7"/>
</dbReference>
<keyword evidence="5" id="KW-0653">Protein transport</keyword>
<dbReference type="GO" id="GO:0017119">
    <property type="term" value="C:Golgi transport complex"/>
    <property type="evidence" value="ECO:0007669"/>
    <property type="project" value="InterPro"/>
</dbReference>
<dbReference type="WBParaSite" id="MBELARI_LOCUS15698">
    <property type="protein sequence ID" value="MBELARI_LOCUS15698"/>
    <property type="gene ID" value="MBELARI_LOCUS15698"/>
</dbReference>
<evidence type="ECO:0000256" key="6">
    <source>
        <dbReference type="ARBA" id="ARBA00023034"/>
    </source>
</evidence>
<feature type="coiled-coil region" evidence="9">
    <location>
        <begin position="45"/>
        <end position="79"/>
    </location>
</feature>
<evidence type="ECO:0000256" key="1">
    <source>
        <dbReference type="ARBA" id="ARBA00004395"/>
    </source>
</evidence>
<keyword evidence="10" id="KW-1185">Reference proteome</keyword>
<keyword evidence="6" id="KW-0333">Golgi apparatus</keyword>
<proteinExistence type="inferred from homology"/>
<comment type="similarity">
    <text evidence="2">Belongs to the COG7 family.</text>
</comment>
<organism evidence="10 11">
    <name type="scientific">Mesorhabditis belari</name>
    <dbReference type="NCBI Taxonomy" id="2138241"/>
    <lineage>
        <taxon>Eukaryota</taxon>
        <taxon>Metazoa</taxon>
        <taxon>Ecdysozoa</taxon>
        <taxon>Nematoda</taxon>
        <taxon>Chromadorea</taxon>
        <taxon>Rhabditida</taxon>
        <taxon>Rhabditina</taxon>
        <taxon>Rhabditomorpha</taxon>
        <taxon>Rhabditoidea</taxon>
        <taxon>Rhabditidae</taxon>
        <taxon>Mesorhabditinae</taxon>
        <taxon>Mesorhabditis</taxon>
    </lineage>
</organism>
<accession>A0AAF3ENR2</accession>
<dbReference type="PANTHER" id="PTHR21443:SF0">
    <property type="entry name" value="CONSERVED OLIGOMERIC GOLGI COMPLEX SUBUNIT 7"/>
    <property type="match status" value="1"/>
</dbReference>
<dbReference type="Proteomes" id="UP000887575">
    <property type="component" value="Unassembled WGS sequence"/>
</dbReference>
<keyword evidence="4" id="KW-0813">Transport</keyword>
<dbReference type="AlphaFoldDB" id="A0AAF3ENR2"/>